<feature type="domain" description="Tryptophan synthase beta chain-like PALP" evidence="2">
    <location>
        <begin position="53"/>
        <end position="121"/>
    </location>
</feature>
<evidence type="ECO:0000256" key="1">
    <source>
        <dbReference type="SAM" id="SignalP"/>
    </source>
</evidence>
<sequence length="202" mass="22627">MTITLLYVVAMVFVISQQEIGRPLMSRSNMDELSDKKNVARKKKDVSHTYVGQKNVDIVFKNESASRSGSLKHRYTWSLMMWALIEGHVKNGTTIYEASSGNTAASLAYMCRLLHIPFVAIEHNVSNNNATGILKMATTCLDHKRQSPLEILTHCPLSVLGNLEPFLARSKLHDLDAKCRSGELAGHCFCDMKTGTLFRRKL</sequence>
<evidence type="ECO:0000313" key="4">
    <source>
        <dbReference type="Proteomes" id="UP000054047"/>
    </source>
</evidence>
<dbReference type="Gene3D" id="3.40.50.1100">
    <property type="match status" value="2"/>
</dbReference>
<name>A0A0C2G456_9BILA</name>
<dbReference type="GO" id="GO:0019344">
    <property type="term" value="P:cysteine biosynthetic process"/>
    <property type="evidence" value="ECO:0007669"/>
    <property type="project" value="UniProtKB-ARBA"/>
</dbReference>
<accession>A0A0C2G456</accession>
<organism evidence="3 4">
    <name type="scientific">Ancylostoma duodenale</name>
    <dbReference type="NCBI Taxonomy" id="51022"/>
    <lineage>
        <taxon>Eukaryota</taxon>
        <taxon>Metazoa</taxon>
        <taxon>Ecdysozoa</taxon>
        <taxon>Nematoda</taxon>
        <taxon>Chromadorea</taxon>
        <taxon>Rhabditida</taxon>
        <taxon>Rhabditina</taxon>
        <taxon>Rhabditomorpha</taxon>
        <taxon>Strongyloidea</taxon>
        <taxon>Ancylostomatidae</taxon>
        <taxon>Ancylostomatinae</taxon>
        <taxon>Ancylostoma</taxon>
    </lineage>
</organism>
<dbReference type="Pfam" id="PF00291">
    <property type="entry name" value="PALP"/>
    <property type="match status" value="1"/>
</dbReference>
<evidence type="ECO:0000313" key="3">
    <source>
        <dbReference type="EMBL" id="KIH51816.1"/>
    </source>
</evidence>
<dbReference type="InterPro" id="IPR050214">
    <property type="entry name" value="Cys_Synth/Cystath_Beta-Synth"/>
</dbReference>
<dbReference type="PANTHER" id="PTHR10314">
    <property type="entry name" value="CYSTATHIONINE BETA-SYNTHASE"/>
    <property type="match status" value="1"/>
</dbReference>
<dbReference type="InterPro" id="IPR036052">
    <property type="entry name" value="TrpB-like_PALP_sf"/>
</dbReference>
<dbReference type="OrthoDB" id="5856158at2759"/>
<evidence type="ECO:0000259" key="2">
    <source>
        <dbReference type="Pfam" id="PF00291"/>
    </source>
</evidence>
<protein>
    <recommendedName>
        <fullName evidence="2">Tryptophan synthase beta chain-like PALP domain-containing protein</fullName>
    </recommendedName>
</protein>
<dbReference type="InterPro" id="IPR001926">
    <property type="entry name" value="TrpB-like_PALP"/>
</dbReference>
<feature type="signal peptide" evidence="1">
    <location>
        <begin position="1"/>
        <end position="17"/>
    </location>
</feature>
<dbReference type="SUPFAM" id="SSF53686">
    <property type="entry name" value="Tryptophan synthase beta subunit-like PLP-dependent enzymes"/>
    <property type="match status" value="1"/>
</dbReference>
<dbReference type="Proteomes" id="UP000054047">
    <property type="component" value="Unassembled WGS sequence"/>
</dbReference>
<reference evidence="3 4" key="1">
    <citation type="submission" date="2013-12" db="EMBL/GenBank/DDBJ databases">
        <title>Draft genome of the parsitic nematode Ancylostoma duodenale.</title>
        <authorList>
            <person name="Mitreva M."/>
        </authorList>
    </citation>
    <scope>NUCLEOTIDE SEQUENCE [LARGE SCALE GENOMIC DNA]</scope>
    <source>
        <strain evidence="3 4">Zhejiang</strain>
    </source>
</reference>
<dbReference type="EMBL" id="KN745341">
    <property type="protein sequence ID" value="KIH51816.1"/>
    <property type="molecule type" value="Genomic_DNA"/>
</dbReference>
<dbReference type="AlphaFoldDB" id="A0A0C2G456"/>
<proteinExistence type="predicted"/>
<keyword evidence="1" id="KW-0732">Signal</keyword>
<feature type="chain" id="PRO_5002165684" description="Tryptophan synthase beta chain-like PALP domain-containing protein" evidence="1">
    <location>
        <begin position="18"/>
        <end position="202"/>
    </location>
</feature>
<keyword evidence="4" id="KW-1185">Reference proteome</keyword>
<gene>
    <name evidence="3" type="ORF">ANCDUO_18090</name>
</gene>